<dbReference type="Proteomes" id="UP000838412">
    <property type="component" value="Chromosome 3"/>
</dbReference>
<proteinExistence type="predicted"/>
<reference evidence="1" key="1">
    <citation type="submission" date="2022-01" db="EMBL/GenBank/DDBJ databases">
        <authorList>
            <person name="Braso-Vives M."/>
        </authorList>
    </citation>
    <scope>NUCLEOTIDE SEQUENCE</scope>
</reference>
<dbReference type="OrthoDB" id="10507634at2759"/>
<gene>
    <name evidence="1" type="primary">Hypp1653</name>
    <name evidence="1" type="ORF">BLAG_LOCUS14753</name>
</gene>
<dbReference type="EMBL" id="OV696688">
    <property type="protein sequence ID" value="CAH1256406.1"/>
    <property type="molecule type" value="Genomic_DNA"/>
</dbReference>
<keyword evidence="2" id="KW-1185">Reference proteome</keyword>
<name>A0A8K0EPN7_BRALA</name>
<accession>A0A8K0EPN7</accession>
<evidence type="ECO:0000313" key="1">
    <source>
        <dbReference type="EMBL" id="CAH1256406.1"/>
    </source>
</evidence>
<organism evidence="1 2">
    <name type="scientific">Branchiostoma lanceolatum</name>
    <name type="common">Common lancelet</name>
    <name type="synonym">Amphioxus lanceolatum</name>
    <dbReference type="NCBI Taxonomy" id="7740"/>
    <lineage>
        <taxon>Eukaryota</taxon>
        <taxon>Metazoa</taxon>
        <taxon>Chordata</taxon>
        <taxon>Cephalochordata</taxon>
        <taxon>Leptocardii</taxon>
        <taxon>Amphioxiformes</taxon>
        <taxon>Branchiostomatidae</taxon>
        <taxon>Branchiostoma</taxon>
    </lineage>
</organism>
<protein>
    <submittedName>
        <fullName evidence="1">Hypp1653 protein</fullName>
    </submittedName>
</protein>
<evidence type="ECO:0000313" key="2">
    <source>
        <dbReference type="Proteomes" id="UP000838412"/>
    </source>
</evidence>
<dbReference type="AlphaFoldDB" id="A0A8K0EPN7"/>
<sequence>MAYQAGQGFGRPEGDEAYGAGLLAMPGTGVSGGPTAPRQHSIAGILGAASPLDGSAKSGLLGDYAGPQVGFLSAFFRPGRFSAAVFLARD</sequence>